<keyword evidence="2" id="KW-0328">Glycosyltransferase</keyword>
<dbReference type="SUPFAM" id="SSF53756">
    <property type="entry name" value="UDP-Glycosyltransferase/glycogen phosphorylase"/>
    <property type="match status" value="1"/>
</dbReference>
<feature type="domain" description="Glycosyltransferase N-terminal" evidence="4">
    <location>
        <begin position="13"/>
        <end position="254"/>
    </location>
</feature>
<dbReference type="EMBL" id="JAYKXN010000005">
    <property type="protein sequence ID" value="KAK7284964.1"/>
    <property type="molecule type" value="Genomic_DNA"/>
</dbReference>
<dbReference type="AlphaFoldDB" id="A0AAN9IRZ8"/>
<keyword evidence="3" id="KW-0808">Transferase</keyword>
<evidence type="ECO:0000259" key="4">
    <source>
        <dbReference type="Pfam" id="PF26168"/>
    </source>
</evidence>
<reference evidence="5 6" key="1">
    <citation type="submission" date="2024-01" db="EMBL/GenBank/DDBJ databases">
        <title>The genomes of 5 underutilized Papilionoideae crops provide insights into root nodulation and disease resistance.</title>
        <authorList>
            <person name="Yuan L."/>
        </authorList>
    </citation>
    <scope>NUCLEOTIDE SEQUENCE [LARGE SCALE GENOMIC DNA]</scope>
    <source>
        <strain evidence="5">LY-2023</strain>
        <tissue evidence="5">Leaf</tissue>
    </source>
</reference>
<dbReference type="CDD" id="cd03784">
    <property type="entry name" value="GT1_Gtf-like"/>
    <property type="match status" value="1"/>
</dbReference>
<dbReference type="FunFam" id="3.40.50.2000:FF:000071">
    <property type="entry name" value="Glycosyltransferase"/>
    <property type="match status" value="1"/>
</dbReference>
<dbReference type="PANTHER" id="PTHR48047">
    <property type="entry name" value="GLYCOSYLTRANSFERASE"/>
    <property type="match status" value="1"/>
</dbReference>
<evidence type="ECO:0000256" key="1">
    <source>
        <dbReference type="ARBA" id="ARBA00009995"/>
    </source>
</evidence>
<dbReference type="Proteomes" id="UP001359559">
    <property type="component" value="Unassembled WGS sequence"/>
</dbReference>
<dbReference type="PANTHER" id="PTHR48047:SF182">
    <property type="entry name" value="GLYCOSYLTRANSFERASE"/>
    <property type="match status" value="1"/>
</dbReference>
<proteinExistence type="inferred from homology"/>
<comment type="caution">
    <text evidence="5">The sequence shown here is derived from an EMBL/GenBank/DDBJ whole genome shotgun (WGS) entry which is preliminary data.</text>
</comment>
<dbReference type="GO" id="GO:0035251">
    <property type="term" value="F:UDP-glucosyltransferase activity"/>
    <property type="evidence" value="ECO:0007669"/>
    <property type="project" value="TreeGrafter"/>
</dbReference>
<protein>
    <recommendedName>
        <fullName evidence="4">Glycosyltransferase N-terminal domain-containing protein</fullName>
    </recommendedName>
</protein>
<accession>A0AAN9IRZ8</accession>
<gene>
    <name evidence="5" type="ORF">RJT34_19718</name>
</gene>
<organism evidence="5 6">
    <name type="scientific">Clitoria ternatea</name>
    <name type="common">Butterfly pea</name>
    <dbReference type="NCBI Taxonomy" id="43366"/>
    <lineage>
        <taxon>Eukaryota</taxon>
        <taxon>Viridiplantae</taxon>
        <taxon>Streptophyta</taxon>
        <taxon>Embryophyta</taxon>
        <taxon>Tracheophyta</taxon>
        <taxon>Spermatophyta</taxon>
        <taxon>Magnoliopsida</taxon>
        <taxon>eudicotyledons</taxon>
        <taxon>Gunneridae</taxon>
        <taxon>Pentapetalae</taxon>
        <taxon>rosids</taxon>
        <taxon>fabids</taxon>
        <taxon>Fabales</taxon>
        <taxon>Fabaceae</taxon>
        <taxon>Papilionoideae</taxon>
        <taxon>50 kb inversion clade</taxon>
        <taxon>NPAAA clade</taxon>
        <taxon>indigoferoid/millettioid clade</taxon>
        <taxon>Phaseoleae</taxon>
        <taxon>Clitoria</taxon>
    </lineage>
</organism>
<evidence type="ECO:0000256" key="2">
    <source>
        <dbReference type="ARBA" id="ARBA00022676"/>
    </source>
</evidence>
<dbReference type="Pfam" id="PF26168">
    <property type="entry name" value="Glyco_transf_N"/>
    <property type="match status" value="1"/>
</dbReference>
<name>A0AAN9IRZ8_CLITE</name>
<dbReference type="Gene3D" id="3.40.50.2000">
    <property type="entry name" value="Glycogen Phosphorylase B"/>
    <property type="match status" value="2"/>
</dbReference>
<dbReference type="InterPro" id="IPR002213">
    <property type="entry name" value="UDP_glucos_trans"/>
</dbReference>
<dbReference type="InterPro" id="IPR058980">
    <property type="entry name" value="Glyco_transf_N"/>
</dbReference>
<comment type="similarity">
    <text evidence="1">Belongs to the UDP-glycosyltransferase family.</text>
</comment>
<evidence type="ECO:0000256" key="3">
    <source>
        <dbReference type="ARBA" id="ARBA00022679"/>
    </source>
</evidence>
<evidence type="ECO:0000313" key="5">
    <source>
        <dbReference type="EMBL" id="KAK7284964.1"/>
    </source>
</evidence>
<sequence length="327" mass="36636">MASQSHQQPPFLLVPLMSQSHLIPFTELAKLLAANGTIITIVLTPLNAARFNMVIDQAKSLNLKIHFHVLPFPCAEAGLPEGCENMDTMDTLPSPQYQPLFFAASNMLKEPLDQWLSKLETLPNCIISDLCFPWTSCVASKFKIPRVVFHEISCFSLLCSHNIGNSKVHESVTSMSEPFVVPDLPDTIELTNEQLPDAMKQDSKSKALKLAIEQFKAAELSTEGVLVNTLEELEMMYVKQYEKVVRKVWCIGPLSLHDKLILEESMRDDNTNNDESECLNFLASNKPCSVIYVCFGSLSRILASQLKKLALGLEASNHPFIWVIRKK</sequence>
<evidence type="ECO:0000313" key="6">
    <source>
        <dbReference type="Proteomes" id="UP001359559"/>
    </source>
</evidence>
<keyword evidence="6" id="KW-1185">Reference proteome</keyword>